<feature type="domain" description="Fatty acyl-CoA reductase C-terminal" evidence="5">
    <location>
        <begin position="368"/>
        <end position="460"/>
    </location>
</feature>
<comment type="function">
    <text evidence="4">Catalyzes the reduction of fatty acyl-CoA to fatty alcohols.</text>
</comment>
<dbReference type="EnsemblMetazoa" id="LLOJ002367-RA">
    <property type="protein sequence ID" value="LLOJ002367-PA"/>
    <property type="gene ID" value="LLOJ002367"/>
</dbReference>
<dbReference type="GO" id="GO:0102965">
    <property type="term" value="F:alcohol-forming long-chain fatty acyl-CoA reductase activity"/>
    <property type="evidence" value="ECO:0007669"/>
    <property type="project" value="UniProtKB-EC"/>
</dbReference>
<keyword evidence="3 4" id="KW-0443">Lipid metabolism</keyword>
<sequence>MYIYNSNNDNFTPLHVTLPSPLLHVGDQRVGVSMVYLVVRPKKDQTAEERIDELSQGAIFDRLRQVDANFTDRIQPLEGDLCLPDLGLDRKSLDILEENIEIVIHAGADVRFDETLAAAVQVNIRGTRDILDMAVRMKKLEVFVYVSTAYSNCPRREVEEKFYDPPMDPYKMIELVAKVERGEVSEDVLMTLTPKIIKPWPNTYSYTKALSEDMVKDYGERLPIAVVRPSIVIATHSDPFPGWSENVYGLNGILVACSLGLLRALHLRSDYVGDVIPADFVSNSVLAVAWLTTKEKSDKVEAEAEKKHPFKTKIYNCTSSADNPITWGLVNDSMYKIYECYPPKRGLWINCFTYTRYKFLYTLNVIFYHVLPSMFLDFIFILGGKKLRLLPVYRKIQKFTEALSYFTTNEWLFFNYNMRHLYKSLSAEDYDYFPCDVKKMIWLEYIHDYGKGMRRHIGKETLDTLPEGRKRMFRITILHNIIKTFFYLFWASAIYFILVFYRFIEPIDFTAMLTRN</sequence>
<dbReference type="InterPro" id="IPR033640">
    <property type="entry name" value="FAR_C"/>
</dbReference>
<keyword evidence="2 4" id="KW-0444">Lipid biosynthesis</keyword>
<accession>A0A1B0CDE7</accession>
<dbReference type="VEuPathDB" id="VectorBase:LLOJ002367"/>
<evidence type="ECO:0000256" key="1">
    <source>
        <dbReference type="ARBA" id="ARBA00005928"/>
    </source>
</evidence>
<dbReference type="Pfam" id="PF03015">
    <property type="entry name" value="Sterile"/>
    <property type="match status" value="1"/>
</dbReference>
<evidence type="ECO:0000256" key="4">
    <source>
        <dbReference type="RuleBase" id="RU363097"/>
    </source>
</evidence>
<evidence type="ECO:0000256" key="2">
    <source>
        <dbReference type="ARBA" id="ARBA00022516"/>
    </source>
</evidence>
<dbReference type="Gene3D" id="3.40.50.720">
    <property type="entry name" value="NAD(P)-binding Rossmann-like Domain"/>
    <property type="match status" value="1"/>
</dbReference>
<dbReference type="AlphaFoldDB" id="A0A1B0CDE7"/>
<feature type="domain" description="Thioester reductase (TE)" evidence="6">
    <location>
        <begin position="32"/>
        <end position="284"/>
    </location>
</feature>
<dbReference type="CDD" id="cd05236">
    <property type="entry name" value="FAR-N_SDR_e"/>
    <property type="match status" value="1"/>
</dbReference>
<dbReference type="SUPFAM" id="SSF51735">
    <property type="entry name" value="NAD(P)-binding Rossmann-fold domains"/>
    <property type="match status" value="1"/>
</dbReference>
<protein>
    <recommendedName>
        <fullName evidence="4">Fatty acyl-CoA reductase</fullName>
        <ecNumber evidence="4">1.2.1.84</ecNumber>
    </recommendedName>
</protein>
<dbReference type="EMBL" id="AJWK01007743">
    <property type="status" value="NOT_ANNOTATED_CDS"/>
    <property type="molecule type" value="Genomic_DNA"/>
</dbReference>
<evidence type="ECO:0000313" key="8">
    <source>
        <dbReference type="Proteomes" id="UP000092461"/>
    </source>
</evidence>
<dbReference type="VEuPathDB" id="VectorBase:LLONM1_011679"/>
<evidence type="ECO:0000313" key="7">
    <source>
        <dbReference type="EnsemblMetazoa" id="LLOJ002367-PA"/>
    </source>
</evidence>
<proteinExistence type="inferred from homology"/>
<dbReference type="InterPro" id="IPR036291">
    <property type="entry name" value="NAD(P)-bd_dom_sf"/>
</dbReference>
<organism evidence="7 8">
    <name type="scientific">Lutzomyia longipalpis</name>
    <name type="common">Sand fly</name>
    <dbReference type="NCBI Taxonomy" id="7200"/>
    <lineage>
        <taxon>Eukaryota</taxon>
        <taxon>Metazoa</taxon>
        <taxon>Ecdysozoa</taxon>
        <taxon>Arthropoda</taxon>
        <taxon>Hexapoda</taxon>
        <taxon>Insecta</taxon>
        <taxon>Pterygota</taxon>
        <taxon>Neoptera</taxon>
        <taxon>Endopterygota</taxon>
        <taxon>Diptera</taxon>
        <taxon>Nematocera</taxon>
        <taxon>Psychodoidea</taxon>
        <taxon>Psychodidae</taxon>
        <taxon>Lutzomyia</taxon>
        <taxon>Lutzomyia</taxon>
    </lineage>
</organism>
<dbReference type="Pfam" id="PF07993">
    <property type="entry name" value="NAD_binding_4"/>
    <property type="match status" value="1"/>
</dbReference>
<dbReference type="EC" id="1.2.1.84" evidence="4"/>
<evidence type="ECO:0000256" key="3">
    <source>
        <dbReference type="ARBA" id="ARBA00023098"/>
    </source>
</evidence>
<dbReference type="EMBL" id="AJWK01007742">
    <property type="status" value="NOT_ANNOTATED_CDS"/>
    <property type="molecule type" value="Genomic_DNA"/>
</dbReference>
<dbReference type="GO" id="GO:0080019">
    <property type="term" value="F:alcohol-forming very long-chain fatty acyl-CoA reductase activity"/>
    <property type="evidence" value="ECO:0007669"/>
    <property type="project" value="InterPro"/>
</dbReference>
<dbReference type="CDD" id="cd09071">
    <property type="entry name" value="FAR_C"/>
    <property type="match status" value="1"/>
</dbReference>
<dbReference type="InterPro" id="IPR013120">
    <property type="entry name" value="FAR_NAD-bd"/>
</dbReference>
<keyword evidence="4" id="KW-0472">Membrane</keyword>
<keyword evidence="4" id="KW-1133">Transmembrane helix</keyword>
<feature type="transmembrane region" description="Helical" evidence="4">
    <location>
        <begin position="359"/>
        <end position="382"/>
    </location>
</feature>
<comment type="catalytic activity">
    <reaction evidence="4">
        <text>a long-chain fatty acyl-CoA + 2 NADPH + 2 H(+) = a long-chain primary fatty alcohol + 2 NADP(+) + CoA</text>
        <dbReference type="Rhea" id="RHEA:52716"/>
        <dbReference type="ChEBI" id="CHEBI:15378"/>
        <dbReference type="ChEBI" id="CHEBI:57287"/>
        <dbReference type="ChEBI" id="CHEBI:57783"/>
        <dbReference type="ChEBI" id="CHEBI:58349"/>
        <dbReference type="ChEBI" id="CHEBI:77396"/>
        <dbReference type="ChEBI" id="CHEBI:83139"/>
        <dbReference type="EC" id="1.2.1.84"/>
    </reaction>
</comment>
<keyword evidence="8" id="KW-1185">Reference proteome</keyword>
<keyword evidence="4" id="KW-0560">Oxidoreductase</keyword>
<feature type="transmembrane region" description="Helical" evidence="4">
    <location>
        <begin position="484"/>
        <end position="504"/>
    </location>
</feature>
<keyword evidence="4" id="KW-0812">Transmembrane</keyword>
<dbReference type="GO" id="GO:0005777">
    <property type="term" value="C:peroxisome"/>
    <property type="evidence" value="ECO:0007669"/>
    <property type="project" value="TreeGrafter"/>
</dbReference>
<dbReference type="Proteomes" id="UP000092461">
    <property type="component" value="Unassembled WGS sequence"/>
</dbReference>
<evidence type="ECO:0000259" key="5">
    <source>
        <dbReference type="Pfam" id="PF03015"/>
    </source>
</evidence>
<keyword evidence="4" id="KW-0521">NADP</keyword>
<dbReference type="InterPro" id="IPR026055">
    <property type="entry name" value="FAR"/>
</dbReference>
<evidence type="ECO:0000259" key="6">
    <source>
        <dbReference type="Pfam" id="PF07993"/>
    </source>
</evidence>
<dbReference type="PANTHER" id="PTHR11011">
    <property type="entry name" value="MALE STERILITY PROTEIN 2-RELATED"/>
    <property type="match status" value="1"/>
</dbReference>
<comment type="similarity">
    <text evidence="1 4">Belongs to the fatty acyl-CoA reductase family.</text>
</comment>
<reference evidence="7" key="1">
    <citation type="submission" date="2020-05" db="UniProtKB">
        <authorList>
            <consortium name="EnsemblMetazoa"/>
        </authorList>
    </citation>
    <scope>IDENTIFICATION</scope>
    <source>
        <strain evidence="7">Jacobina</strain>
    </source>
</reference>
<dbReference type="GO" id="GO:0035336">
    <property type="term" value="P:long-chain fatty-acyl-CoA metabolic process"/>
    <property type="evidence" value="ECO:0007669"/>
    <property type="project" value="TreeGrafter"/>
</dbReference>
<dbReference type="PANTHER" id="PTHR11011:SF60">
    <property type="entry name" value="FATTY ACYL-COA REDUCTASE-RELATED"/>
    <property type="match status" value="1"/>
</dbReference>
<name>A0A1B0CDE7_LUTLO</name>